<dbReference type="EMBL" id="RRYP01002448">
    <property type="protein sequence ID" value="TNV84757.1"/>
    <property type="molecule type" value="Genomic_DNA"/>
</dbReference>
<feature type="compositionally biased region" description="Polar residues" evidence="5">
    <location>
        <begin position="819"/>
        <end position="837"/>
    </location>
</feature>
<evidence type="ECO:0000259" key="6">
    <source>
        <dbReference type="PROSITE" id="PS50090"/>
    </source>
</evidence>
<sequence>MSTKQNSTSVQEPLFQVENEGRISKPETKKKKLLTTARRLFDEDEEMESPKKTPQLSKKASEQEMTSSRTQDETASRGAVSPAKRKRNMKVTQLQPVNPDEVADDDNVTGKAVFTVIPTEREYAQTPGLKSLSTVTTAANSPQLENLKQAEAPPRGSVQSSKFLGAPMPDHIETMEFSKEERKFDPLLKLDAPFILEQGSSPGKRGRKAGATSQGTGYLAHFNGLKPQAPVIHRAKGGQQEVQAQHVLFHHSTSGGKPHHHPNCTGLKHGRWTKDEHFRFLEALKLFGKEWRSVQKHVCTRTSTQARSHAQKFFVKIEKRNQTLEAFLENLDLQNIENHLVFSDLDDGDEVFVPMSGPQAQRYFDGSEDKTPSLDQSDHTPQVTSPAKKAKSPKKEFKPQPSSPLSEKSRDSIHSIQGSSTTMIKERAKNGVMDLGFDGTLQKLTRAREEPEMKASNSTTASGLRVEKQISSHMQAEGIRAEEGDLITSPEKQNYAENCYNDDQNQDPSGKVIITQSILKSNAARQEDVALPRRTLQMRQSKYNHAILQKRYREDDEIVEQQQVQEKPRTLKKKQPAEELLGLKRFKSESNGNPPNLGLLPVQKPTQAPKVTGVPSISMTPSLKHSDPQVFPSLYDDDIFNVKRSNSHEYEYIADHHQGAHQTAHGGGYNHFDPFGAHDVNQSFHHQRAQFQGFITEKFSNHIDFKVGASASVDIHHDMIHAPSSTIQHDTHAKILPYMSLAGDLGASLHHKEINLRESRNSFDFLEMEPKNLLEMTGGHFSRLVNNQIMPYHQSPQLNRHVSASPLIGHSAHNSSYYPMHSQSFHLPPSNSQTQMQHKAGGVLPPSANSLGAYFHLRERPQPIHPSVPKMGVGLFDVPSKPNHTTLPKEK</sequence>
<dbReference type="CDD" id="cd00167">
    <property type="entry name" value="SANT"/>
    <property type="match status" value="1"/>
</dbReference>
<dbReference type="NCBIfam" id="TIGR01557">
    <property type="entry name" value="myb_SHAQKYF"/>
    <property type="match status" value="1"/>
</dbReference>
<dbReference type="PROSITE" id="PS51293">
    <property type="entry name" value="SANT"/>
    <property type="match status" value="1"/>
</dbReference>
<feature type="region of interest" description="Disordered" evidence="5">
    <location>
        <begin position="819"/>
        <end position="840"/>
    </location>
</feature>
<feature type="compositionally biased region" description="Polar residues" evidence="5">
    <location>
        <begin position="52"/>
        <end position="69"/>
    </location>
</feature>
<dbReference type="GO" id="GO:0003677">
    <property type="term" value="F:DNA binding"/>
    <property type="evidence" value="ECO:0007669"/>
    <property type="project" value="UniProtKB-KW"/>
</dbReference>
<dbReference type="OrthoDB" id="118550at2759"/>
<dbReference type="InterPro" id="IPR006447">
    <property type="entry name" value="Myb_dom_plants"/>
</dbReference>
<keyword evidence="4" id="KW-0539">Nucleus</keyword>
<name>A0A8J8NYY4_HALGN</name>
<feature type="region of interest" description="Disordered" evidence="5">
    <location>
        <begin position="354"/>
        <end position="422"/>
    </location>
</feature>
<protein>
    <submittedName>
        <fullName evidence="9">Uncharacterized protein</fullName>
    </submittedName>
</protein>
<keyword evidence="3" id="KW-0804">Transcription</keyword>
<evidence type="ECO:0000313" key="10">
    <source>
        <dbReference type="Proteomes" id="UP000785679"/>
    </source>
</evidence>
<evidence type="ECO:0000256" key="1">
    <source>
        <dbReference type="ARBA" id="ARBA00023015"/>
    </source>
</evidence>
<proteinExistence type="predicted"/>
<keyword evidence="10" id="KW-1185">Reference proteome</keyword>
<evidence type="ECO:0000313" key="9">
    <source>
        <dbReference type="EMBL" id="TNV84757.1"/>
    </source>
</evidence>
<feature type="domain" description="HTH myb-type" evidence="8">
    <location>
        <begin position="267"/>
        <end position="318"/>
    </location>
</feature>
<evidence type="ECO:0000259" key="8">
    <source>
        <dbReference type="PROSITE" id="PS51294"/>
    </source>
</evidence>
<keyword evidence="1" id="KW-0805">Transcription regulation</keyword>
<gene>
    <name evidence="9" type="ORF">FGO68_gene6994</name>
</gene>
<reference evidence="9" key="1">
    <citation type="submission" date="2019-06" db="EMBL/GenBank/DDBJ databases">
        <authorList>
            <person name="Zheng W."/>
        </authorList>
    </citation>
    <scope>NUCLEOTIDE SEQUENCE</scope>
    <source>
        <strain evidence="9">QDHG01</strain>
    </source>
</reference>
<evidence type="ECO:0000256" key="4">
    <source>
        <dbReference type="ARBA" id="ARBA00023242"/>
    </source>
</evidence>
<comment type="caution">
    <text evidence="9">The sequence shown here is derived from an EMBL/GenBank/DDBJ whole genome shotgun (WGS) entry which is preliminary data.</text>
</comment>
<dbReference type="PROSITE" id="PS50090">
    <property type="entry name" value="MYB_LIKE"/>
    <property type="match status" value="1"/>
</dbReference>
<dbReference type="Proteomes" id="UP000785679">
    <property type="component" value="Unassembled WGS sequence"/>
</dbReference>
<dbReference type="InterPro" id="IPR017930">
    <property type="entry name" value="Myb_dom"/>
</dbReference>
<dbReference type="AlphaFoldDB" id="A0A8J8NYY4"/>
<feature type="domain" description="Myb-like" evidence="6">
    <location>
        <begin position="264"/>
        <end position="314"/>
    </location>
</feature>
<keyword evidence="2" id="KW-0238">DNA-binding</keyword>
<evidence type="ECO:0000256" key="5">
    <source>
        <dbReference type="SAM" id="MobiDB-lite"/>
    </source>
</evidence>
<dbReference type="PANTHER" id="PTHR12802">
    <property type="entry name" value="SWI/SNF COMPLEX-RELATED"/>
    <property type="match status" value="1"/>
</dbReference>
<accession>A0A8J8NYY4</accession>
<dbReference type="InterPro" id="IPR017884">
    <property type="entry name" value="SANT_dom"/>
</dbReference>
<dbReference type="InterPro" id="IPR009057">
    <property type="entry name" value="Homeodomain-like_sf"/>
</dbReference>
<organism evidence="9 10">
    <name type="scientific">Halteria grandinella</name>
    <dbReference type="NCBI Taxonomy" id="5974"/>
    <lineage>
        <taxon>Eukaryota</taxon>
        <taxon>Sar</taxon>
        <taxon>Alveolata</taxon>
        <taxon>Ciliophora</taxon>
        <taxon>Intramacronucleata</taxon>
        <taxon>Spirotrichea</taxon>
        <taxon>Stichotrichia</taxon>
        <taxon>Sporadotrichida</taxon>
        <taxon>Halteriidae</taxon>
        <taxon>Halteria</taxon>
    </lineage>
</organism>
<dbReference type="PROSITE" id="PS51294">
    <property type="entry name" value="HTH_MYB"/>
    <property type="match status" value="1"/>
</dbReference>
<dbReference type="SUPFAM" id="SSF46689">
    <property type="entry name" value="Homeodomain-like"/>
    <property type="match status" value="1"/>
</dbReference>
<dbReference type="SMART" id="SM00717">
    <property type="entry name" value="SANT"/>
    <property type="match status" value="1"/>
</dbReference>
<evidence type="ECO:0000259" key="7">
    <source>
        <dbReference type="PROSITE" id="PS51293"/>
    </source>
</evidence>
<evidence type="ECO:0000256" key="2">
    <source>
        <dbReference type="ARBA" id="ARBA00023125"/>
    </source>
</evidence>
<dbReference type="InterPro" id="IPR001005">
    <property type="entry name" value="SANT/Myb"/>
</dbReference>
<evidence type="ECO:0000256" key="3">
    <source>
        <dbReference type="ARBA" id="ARBA00023163"/>
    </source>
</evidence>
<feature type="compositionally biased region" description="Basic and acidic residues" evidence="5">
    <location>
        <begin position="365"/>
        <end position="378"/>
    </location>
</feature>
<feature type="region of interest" description="Disordered" evidence="5">
    <location>
        <begin position="1"/>
        <end position="105"/>
    </location>
</feature>
<dbReference type="Gene3D" id="1.10.10.60">
    <property type="entry name" value="Homeodomain-like"/>
    <property type="match status" value="1"/>
</dbReference>
<feature type="compositionally biased region" description="Polar residues" evidence="5">
    <location>
        <begin position="1"/>
        <end position="11"/>
    </location>
</feature>
<feature type="domain" description="SANT" evidence="7">
    <location>
        <begin position="271"/>
        <end position="318"/>
    </location>
</feature>
<dbReference type="Pfam" id="PF00249">
    <property type="entry name" value="Myb_DNA-binding"/>
    <property type="match status" value="1"/>
</dbReference>